<dbReference type="Pfam" id="PF22933">
    <property type="entry name" value="ComC_SSD"/>
    <property type="match status" value="1"/>
</dbReference>
<comment type="caution">
    <text evidence="8">The sequence shown here is derived from an EMBL/GenBank/DDBJ whole genome shotgun (WGS) entry which is preliminary data.</text>
</comment>
<evidence type="ECO:0000259" key="6">
    <source>
        <dbReference type="Pfam" id="PF24893"/>
    </source>
</evidence>
<reference evidence="8 9" key="1">
    <citation type="submission" date="2023-11" db="EMBL/GenBank/DDBJ databases">
        <title>Dfirmibasis_genome.</title>
        <authorList>
            <person name="Edelbroek B."/>
            <person name="Kjellin J."/>
            <person name="Jerlstrom-Hultqvist J."/>
            <person name="Soderbom F."/>
        </authorList>
    </citation>
    <scope>NUCLEOTIDE SEQUENCE [LARGE SCALE GENOMIC DNA]</scope>
    <source>
        <strain evidence="8 9">TNS-C-14</strain>
    </source>
</reference>
<feature type="domain" description="ComC supersandwich" evidence="3">
    <location>
        <begin position="1087"/>
        <end position="1302"/>
    </location>
</feature>
<dbReference type="InterPro" id="IPR054484">
    <property type="entry name" value="ComC_SSD"/>
</dbReference>
<dbReference type="PANTHER" id="PTHR31378:SF29">
    <property type="entry name" value="EGF-LIKE DOMAIN-CONTAINING PROTEIN-RELATED"/>
    <property type="match status" value="1"/>
</dbReference>
<dbReference type="Proteomes" id="UP001344447">
    <property type="component" value="Unassembled WGS sequence"/>
</dbReference>
<feature type="signal peptide" evidence="2">
    <location>
        <begin position="1"/>
        <end position="19"/>
    </location>
</feature>
<name>A0AAN7U7N3_9MYCE</name>
<evidence type="ECO:0000313" key="8">
    <source>
        <dbReference type="EMBL" id="KAK5582941.1"/>
    </source>
</evidence>
<proteinExistence type="predicted"/>
<dbReference type="Pfam" id="PF23033">
    <property type="entry name" value="DUF7034"/>
    <property type="match status" value="1"/>
</dbReference>
<accession>A0AAN7U7N3</accession>
<sequence>MFLRVFLFIILIFFLINDGEYYINGQIVYASGSQELSLLTLEPFNQFSLYPTSSNFNTCDVQLKVLLVNSKGEYTPGFLASEIFTVTNISSEVFILSTSIPFFGAILSVNATSSNGTTTFNINLLCNKIDFKQTIPQIIGEKPGYNVIDNFHSFLKIEGFVGLKPQTFLTDENVGKIEPIPNSDLYIIKWSPSYIPDHIQGEWSIEIFDSFGGGNIFKTNSYYYDVPASPNNFDNGVIFPPDSLPVLFEFGFGFGPLQYGNVRSNTNRPFLIITNGNATSYSTPISGSKGDMIFINSFIENEPFNGINITEFIIYSPVGQNTIQIKTKSLIVQKYLPTSLEGNPFVAGFGKPFLFSLIFYPKNYLLNDYEYKINENKLTKGFPFGFSNGTNSKPKIDVSIPGEENQNNLFLAQCRSVTLSDTIKYNQTLPIGKLSPPTLTNFEIVQLSQLKYLLKLHIVSINGLFQINSFPKSNSNEMVKIDLKSLIAGDLYDGDYEIILSTQSLHKIQVIDTFRNIAVYSNFDIISLNPIKQYISPFISYKFNLDDFNNTSFAINDMNLLNSTGYNIMYINSTTLQRDVPMSLMLLDPVSISINKNIRYPIVYNDDIKMFECKFIIPSNNIFGELPYVIFYSLSGKIYNSLLPKSAQLRVNQTYLDNQGPVFSSIVKNGESTSNTSSISPSIGWSFDITDNYNGFETGYIKVMGSIDNSVYHFNFTTDNLVSGDQWKGSYNISIMIDGPCVSQDFVITHVTLLDRNQIPSIYSIFSENQKPISNPFINSYSIGISITRLSTFCRSIFPVLEKPVIKELTLSKRLIDVGSTERSITLNATIDLPSGNVFYYNQAPIFYMTSSTMDLIECQSTIEESPNQIKCVCEMEVPVGFGYPGPIFISIFGFLNKNGYYFGYSTQDILSYTPGRYYINTTFSSTKPIITAHDDVYYYGGKIWLFGIGFSQTQNVYIKYLDRGLSNGFDKINSISYSTALAIIIRETNQPFFVKTVQSDGVESNEYLISPIPFISPPVKTTDPLPTNSPQACKGNPQCGGSKQGYCSSNGCLCYPPWVGATCQSKVVIVPPPKLNYNEPSTNITKPSNGSSSSENSSFTALVSIVSLRELDFNGSVIKTYKYEKWLQTKLNEYKFQYMTNLETSFNNGTKLNCTTIVITEWFNSTTNITFASQQLIMNPSTLKYNINITSYPFENQLNSLELIIQAKAFSKQTDSSCSSQDFGDTVLDNSNYIQLTVNDHSLYGRFIKRAIVDGKLNSINNKIVNDLNDDTTYYSSESHVAISIPNYKELIQLDPDFGILLDTQSIKSICKENNDKKLSIGAIVGIVVGCVGGAILITIAIVLAKKYKYHLRNIKPLKLKKMNN</sequence>
<feature type="domain" description="DUF7949" evidence="7">
    <location>
        <begin position="1034"/>
        <end position="1068"/>
    </location>
</feature>
<feature type="domain" description="DUF7034" evidence="4">
    <location>
        <begin position="804"/>
        <end position="925"/>
    </location>
</feature>
<evidence type="ECO:0000259" key="5">
    <source>
        <dbReference type="Pfam" id="PF23034"/>
    </source>
</evidence>
<dbReference type="InterPro" id="IPR056645">
    <property type="entry name" value="DUF7743"/>
</dbReference>
<evidence type="ECO:0000256" key="2">
    <source>
        <dbReference type="SAM" id="SignalP"/>
    </source>
</evidence>
<keyword evidence="1" id="KW-0472">Membrane</keyword>
<dbReference type="Pfam" id="PF25820">
    <property type="entry name" value="DUF7949"/>
    <property type="match status" value="1"/>
</dbReference>
<evidence type="ECO:0000259" key="4">
    <source>
        <dbReference type="Pfam" id="PF23033"/>
    </source>
</evidence>
<dbReference type="EMBL" id="JAVFKY010000001">
    <property type="protein sequence ID" value="KAK5582941.1"/>
    <property type="molecule type" value="Genomic_DNA"/>
</dbReference>
<keyword evidence="1" id="KW-0812">Transmembrane</keyword>
<feature type="transmembrane region" description="Helical" evidence="1">
    <location>
        <begin position="1320"/>
        <end position="1346"/>
    </location>
</feature>
<evidence type="ECO:0000259" key="3">
    <source>
        <dbReference type="Pfam" id="PF22933"/>
    </source>
</evidence>
<feature type="domain" description="DUF7035" evidence="5">
    <location>
        <begin position="657"/>
        <end position="794"/>
    </location>
</feature>
<feature type="chain" id="PRO_5043020288" description="EGF-like domain-containing protein" evidence="2">
    <location>
        <begin position="20"/>
        <end position="1366"/>
    </location>
</feature>
<gene>
    <name evidence="8" type="ORF">RB653_004530</name>
</gene>
<evidence type="ECO:0008006" key="10">
    <source>
        <dbReference type="Google" id="ProtNLM"/>
    </source>
</evidence>
<keyword evidence="9" id="KW-1185">Reference proteome</keyword>
<dbReference type="InterPro" id="IPR055462">
    <property type="entry name" value="DUF7034"/>
</dbReference>
<dbReference type="PANTHER" id="PTHR31378">
    <property type="entry name" value="EGF-LIKE DOMAIN-CONTAINING PROTEIN-RELATED-RELATED"/>
    <property type="match status" value="1"/>
</dbReference>
<evidence type="ECO:0000313" key="9">
    <source>
        <dbReference type="Proteomes" id="UP001344447"/>
    </source>
</evidence>
<evidence type="ECO:0000259" key="7">
    <source>
        <dbReference type="Pfam" id="PF25820"/>
    </source>
</evidence>
<dbReference type="Pfam" id="PF24893">
    <property type="entry name" value="DUF7743"/>
    <property type="match status" value="1"/>
</dbReference>
<organism evidence="8 9">
    <name type="scientific">Dictyostelium firmibasis</name>
    <dbReference type="NCBI Taxonomy" id="79012"/>
    <lineage>
        <taxon>Eukaryota</taxon>
        <taxon>Amoebozoa</taxon>
        <taxon>Evosea</taxon>
        <taxon>Eumycetozoa</taxon>
        <taxon>Dictyostelia</taxon>
        <taxon>Dictyosteliales</taxon>
        <taxon>Dictyosteliaceae</taxon>
        <taxon>Dictyostelium</taxon>
    </lineage>
</organism>
<dbReference type="Pfam" id="PF23034">
    <property type="entry name" value="DUF7035"/>
    <property type="match status" value="1"/>
</dbReference>
<protein>
    <recommendedName>
        <fullName evidence="10">EGF-like domain-containing protein</fullName>
    </recommendedName>
</protein>
<evidence type="ECO:0000256" key="1">
    <source>
        <dbReference type="SAM" id="Phobius"/>
    </source>
</evidence>
<feature type="domain" description="DUF7743" evidence="6">
    <location>
        <begin position="435"/>
        <end position="549"/>
    </location>
</feature>
<keyword evidence="2" id="KW-0732">Signal</keyword>
<dbReference type="InterPro" id="IPR055463">
    <property type="entry name" value="DUF7035"/>
</dbReference>
<dbReference type="InterPro" id="IPR057709">
    <property type="entry name" value="DUF7949"/>
</dbReference>
<keyword evidence="1" id="KW-1133">Transmembrane helix</keyword>